<dbReference type="Proteomes" id="UP000245506">
    <property type="component" value="Unassembled WGS sequence"/>
</dbReference>
<proteinExistence type="predicted"/>
<dbReference type="SUPFAM" id="SSF53448">
    <property type="entry name" value="Nucleotide-diphospho-sugar transferases"/>
    <property type="match status" value="1"/>
</dbReference>
<keyword evidence="2" id="KW-1185">Reference proteome</keyword>
<organism evidence="1 2">
    <name type="scientific">Leucothrix arctica</name>
    <dbReference type="NCBI Taxonomy" id="1481894"/>
    <lineage>
        <taxon>Bacteria</taxon>
        <taxon>Pseudomonadati</taxon>
        <taxon>Pseudomonadota</taxon>
        <taxon>Gammaproteobacteria</taxon>
        <taxon>Thiotrichales</taxon>
        <taxon>Thiotrichaceae</taxon>
        <taxon>Leucothrix</taxon>
    </lineage>
</organism>
<dbReference type="GO" id="GO:0008781">
    <property type="term" value="F:N-acylneuraminate cytidylyltransferase activity"/>
    <property type="evidence" value="ECO:0007669"/>
    <property type="project" value="TreeGrafter"/>
</dbReference>
<dbReference type="EMBL" id="QGKL01000010">
    <property type="protein sequence ID" value="PWQ98690.1"/>
    <property type="molecule type" value="Genomic_DNA"/>
</dbReference>
<name>A0A317CQL6_9GAMM</name>
<comment type="caution">
    <text evidence="1">The sequence shown here is derived from an EMBL/GenBank/DDBJ whole genome shotgun (WGS) entry which is preliminary data.</text>
</comment>
<dbReference type="Gene3D" id="3.90.550.10">
    <property type="entry name" value="Spore Coat Polysaccharide Biosynthesis Protein SpsA, Chain A"/>
    <property type="match status" value="1"/>
</dbReference>
<dbReference type="Pfam" id="PF02348">
    <property type="entry name" value="CTP_transf_3"/>
    <property type="match status" value="1"/>
</dbReference>
<dbReference type="InterPro" id="IPR003329">
    <property type="entry name" value="Cytidylyl_trans"/>
</dbReference>
<protein>
    <submittedName>
        <fullName evidence="1">Acylneuraminate cytidylyltransferase</fullName>
    </submittedName>
</protein>
<dbReference type="CDD" id="cd02513">
    <property type="entry name" value="CMP-NeuAc_Synthase"/>
    <property type="match status" value="1"/>
</dbReference>
<dbReference type="AlphaFoldDB" id="A0A317CQL6"/>
<dbReference type="InterPro" id="IPR050793">
    <property type="entry name" value="CMP-NeuNAc_synthase"/>
</dbReference>
<keyword evidence="1" id="KW-0808">Transferase</keyword>
<accession>A0A317CQL6</accession>
<dbReference type="OrthoDB" id="9805604at2"/>
<evidence type="ECO:0000313" key="2">
    <source>
        <dbReference type="Proteomes" id="UP000245506"/>
    </source>
</evidence>
<evidence type="ECO:0000313" key="1">
    <source>
        <dbReference type="EMBL" id="PWQ98690.1"/>
    </source>
</evidence>
<keyword evidence="1" id="KW-0548">Nucleotidyltransferase</keyword>
<dbReference type="PANTHER" id="PTHR21485:SF6">
    <property type="entry name" value="N-ACYLNEURAMINATE CYTIDYLYLTRANSFERASE-RELATED"/>
    <property type="match status" value="1"/>
</dbReference>
<dbReference type="InterPro" id="IPR029044">
    <property type="entry name" value="Nucleotide-diphossugar_trans"/>
</dbReference>
<dbReference type="PANTHER" id="PTHR21485">
    <property type="entry name" value="HAD SUPERFAMILY MEMBERS CMAS AND KDSC"/>
    <property type="match status" value="1"/>
</dbReference>
<gene>
    <name evidence="1" type="ORF">DKT75_02450</name>
</gene>
<sequence length="229" mass="26181">MDGANMITAFLPCRKGSQRIPDKNIKPFAGIDGGLLKIKLQQLIACKRIDNIVVSSNDDRVLSFTESLNHSKITIDERADHLGSNSTTTDELIRYVPTLIDQGHILWTHVTSPFMNENDYTKLIEQYDESLKQGYDSLMTVLKVQGFIWSQSGPISYNRDELKWPMTQNIDPLYEIDSGAFISSVENYLTFNDRIGDSPKLIEQEKVKSVDIDWPDDFDFAEALWQRKL</sequence>
<reference evidence="1 2" key="1">
    <citation type="submission" date="2018-05" db="EMBL/GenBank/DDBJ databases">
        <title>Leucothrix arctica sp. nov., isolated from Arctic seawater.</title>
        <authorList>
            <person name="Choi A."/>
            <person name="Baek K."/>
        </authorList>
    </citation>
    <scope>NUCLEOTIDE SEQUENCE [LARGE SCALE GENOMIC DNA]</scope>
    <source>
        <strain evidence="1 2">IMCC9719</strain>
    </source>
</reference>